<evidence type="ECO:0000256" key="1">
    <source>
        <dbReference type="ARBA" id="ARBA00001917"/>
    </source>
</evidence>
<dbReference type="GO" id="GO:0050661">
    <property type="term" value="F:NADP binding"/>
    <property type="evidence" value="ECO:0007669"/>
    <property type="project" value="UniProtKB-UniRule"/>
</dbReference>
<dbReference type="InterPro" id="IPR001433">
    <property type="entry name" value="OxRdtase_FAD/NAD-bd"/>
</dbReference>
<dbReference type="Pfam" id="PF00258">
    <property type="entry name" value="Flavodoxin_1"/>
    <property type="match status" value="1"/>
</dbReference>
<keyword evidence="5 9" id="KW-0288">FMN</keyword>
<dbReference type="InterPro" id="IPR023173">
    <property type="entry name" value="NADPH_Cyt_P450_Rdtase_alpha"/>
</dbReference>
<dbReference type="InterPro" id="IPR039261">
    <property type="entry name" value="FNR_nucleotide-bd"/>
</dbReference>
<dbReference type="EC" id="1.18.1.-" evidence="9"/>
<feature type="binding site" evidence="9">
    <location>
        <begin position="473"/>
        <end position="476"/>
    </location>
    <ligand>
        <name>FAD</name>
        <dbReference type="ChEBI" id="CHEBI:57692"/>
    </ligand>
</feature>
<dbReference type="Gene3D" id="2.40.30.10">
    <property type="entry name" value="Translation factors"/>
    <property type="match status" value="1"/>
</dbReference>
<keyword evidence="7 9" id="KW-0521">NADP</keyword>
<feature type="region of interest" description="Disordered" evidence="10">
    <location>
        <begin position="217"/>
        <end position="236"/>
    </location>
</feature>
<comment type="subcellular location">
    <subcellularLocation>
        <location evidence="9">Cytoplasm</location>
    </subcellularLocation>
    <subcellularLocation>
        <location evidence="9">Mitochondrion</location>
    </subcellularLocation>
    <text evidence="9">Relocalizes to mitochondria after H(2)O(2) exposure.</text>
</comment>
<feature type="binding site" evidence="9">
    <location>
        <begin position="105"/>
        <end position="114"/>
    </location>
    <ligand>
        <name>FMN</name>
        <dbReference type="ChEBI" id="CHEBI:58210"/>
    </ligand>
</feature>
<dbReference type="InterPro" id="IPR017927">
    <property type="entry name" value="FAD-bd_FR_type"/>
</dbReference>
<dbReference type="Gene3D" id="3.40.50.80">
    <property type="entry name" value="Nucleotide-binding domain of ferredoxin-NADP reductase (FNR) module"/>
    <property type="match status" value="1"/>
</dbReference>
<comment type="catalytic activity">
    <reaction evidence="9">
        <text>2 oxidized [2Fe-2S]-[protein] + NADPH = 2 reduced [2Fe-2S]-[protein] + NADP(+) + H(+)</text>
        <dbReference type="Rhea" id="RHEA:67716"/>
        <dbReference type="Rhea" id="RHEA-COMP:17327"/>
        <dbReference type="Rhea" id="RHEA-COMP:17328"/>
        <dbReference type="ChEBI" id="CHEBI:15378"/>
        <dbReference type="ChEBI" id="CHEBI:33737"/>
        <dbReference type="ChEBI" id="CHEBI:33738"/>
        <dbReference type="ChEBI" id="CHEBI:57783"/>
        <dbReference type="ChEBI" id="CHEBI:58349"/>
    </reaction>
</comment>
<dbReference type="PANTHER" id="PTHR19384">
    <property type="entry name" value="NITRIC OXIDE SYNTHASE-RELATED"/>
    <property type="match status" value="1"/>
</dbReference>
<dbReference type="Pfam" id="PF00667">
    <property type="entry name" value="FAD_binding_1"/>
    <property type="match status" value="1"/>
</dbReference>
<name>A0A8H2VXT0_9HELO</name>
<evidence type="ECO:0000256" key="4">
    <source>
        <dbReference type="ARBA" id="ARBA00022630"/>
    </source>
</evidence>
<evidence type="ECO:0000256" key="6">
    <source>
        <dbReference type="ARBA" id="ARBA00022827"/>
    </source>
</evidence>
<dbReference type="FunFam" id="3.40.50.360:FF:000034">
    <property type="entry name" value="NADPH-dependent diflavin oxidoreductase 1"/>
    <property type="match status" value="1"/>
</dbReference>
<dbReference type="HAMAP" id="MF_03178">
    <property type="entry name" value="NDOR1"/>
    <property type="match status" value="1"/>
</dbReference>
<dbReference type="Gene3D" id="1.20.990.10">
    <property type="entry name" value="NADPH-cytochrome p450 Reductase, Chain A, domain 3"/>
    <property type="match status" value="1"/>
</dbReference>
<evidence type="ECO:0000256" key="5">
    <source>
        <dbReference type="ARBA" id="ARBA00022643"/>
    </source>
</evidence>
<dbReference type="InterPro" id="IPR029039">
    <property type="entry name" value="Flavoprotein-like_sf"/>
</dbReference>
<evidence type="ECO:0000259" key="12">
    <source>
        <dbReference type="PROSITE" id="PS51384"/>
    </source>
</evidence>
<dbReference type="Pfam" id="PF00175">
    <property type="entry name" value="NAD_binding_1"/>
    <property type="match status" value="1"/>
</dbReference>
<dbReference type="AlphaFoldDB" id="A0A8H2VXT0"/>
<evidence type="ECO:0000256" key="7">
    <source>
        <dbReference type="ARBA" id="ARBA00022857"/>
    </source>
</evidence>
<keyword evidence="9" id="KW-0496">Mitochondrion</keyword>
<evidence type="ECO:0000256" key="2">
    <source>
        <dbReference type="ARBA" id="ARBA00001974"/>
    </source>
</evidence>
<dbReference type="EMBL" id="CAJHIA010000017">
    <property type="protein sequence ID" value="CAD6446106.1"/>
    <property type="molecule type" value="Genomic_DNA"/>
</dbReference>
<feature type="domain" description="FAD-binding FR-type" evidence="12">
    <location>
        <begin position="287"/>
        <end position="564"/>
    </location>
</feature>
<evidence type="ECO:0000313" key="14">
    <source>
        <dbReference type="Proteomes" id="UP000624404"/>
    </source>
</evidence>
<feature type="binding site" evidence="9">
    <location>
        <begin position="649"/>
        <end position="653"/>
    </location>
    <ligand>
        <name>NADP(+)</name>
        <dbReference type="ChEBI" id="CHEBI:58349"/>
    </ligand>
</feature>
<dbReference type="PROSITE" id="PS51384">
    <property type="entry name" value="FAD_FR"/>
    <property type="match status" value="1"/>
</dbReference>
<dbReference type="FunFam" id="1.20.990.10:FF:000013">
    <property type="entry name" value="NADPH-dependent diflavin oxidoreductase 1"/>
    <property type="match status" value="1"/>
</dbReference>
<dbReference type="InterPro" id="IPR028879">
    <property type="entry name" value="NDOR1"/>
</dbReference>
<protein>
    <recommendedName>
        <fullName evidence="9">NADPH-dependent diflavin oxidoreductase 1</fullName>
        <ecNumber evidence="9">1.18.1.-</ecNumber>
    </recommendedName>
    <alternativeName>
        <fullName evidence="9">NADPH-dependent FMN and FAD-containing oxidoreductase</fullName>
    </alternativeName>
</protein>
<dbReference type="PRINTS" id="PR00369">
    <property type="entry name" value="FLAVODOXIN"/>
</dbReference>
<dbReference type="GO" id="GO:0160246">
    <property type="term" value="F:NADPH-iron-sulfur [2Fe-2S] protein oxidoreductase activity"/>
    <property type="evidence" value="ECO:0007669"/>
    <property type="project" value="InterPro"/>
</dbReference>
<dbReference type="SUPFAM" id="SSF52343">
    <property type="entry name" value="Ferredoxin reductase-like, C-terminal NADP-linked domain"/>
    <property type="match status" value="1"/>
</dbReference>
<comment type="function">
    <text evidence="9">NADPH-dependent reductase which is a central component of the cytosolic iron-sulfur (Fe-S) protein assembly (CIA) machinery. Transfers electrons from NADPH via its FAD and FMN prosthetic groups to the [2Fe-2S] cluster of DRE2, another key component of the CIA machinery. In turn, this reduced cluster provides electrons for assembly of cytosolic iron-sulfur cluster proteins. Positively controls H(2)O(2)-induced cell death.</text>
</comment>
<comment type="similarity">
    <text evidence="9">In the N-terminal section; belongs to the flavodoxin family.</text>
</comment>
<evidence type="ECO:0000259" key="11">
    <source>
        <dbReference type="PROSITE" id="PS50902"/>
    </source>
</evidence>
<sequence length="724" mass="82553">MSEISNGQRHDRSALVLYGTETGNSQDVAEELGRVTERLHFMTRVCEMDEVDIKELLKYQFVIFTISTTGQGEFPKNSRKFWNSLLRKRLPPDCLSHVNFATFGLGDSSYAKFNFAARKLHKRLEQLGGNEIYPRGEADEQHEEGVDGTFLSWYIDLKKKLLELYPLPDGLEPIPDDVLLPPKYWLELKNESTTVTEKLNSPLDNSGEIDHTELDSLNSTFDGQSQKSSISEDGTMSNTSGFGFGLRFDHGYDAPKPSNRLTGPYKDDELESVDLVLPESRNFTDVQNGIHAIIQNNKRITPLSHWQDVREITFRIRSQEFSPRPGDTISIFPKNFPEDVQTLIDLMEWNDVADMKLHFKPRSPDWFAAKNLVSSPKDLHLVDDNQTLRELLIHNLDFQAIPKRHFFEIMANYTDDPTHKARLLEFRDPVYTDELYDYTTRPRRSILECLQDFPSVKLPWKDATTIFPIIRAREFSISSGGTMHNAPEELNKAAKNVKDSKNSKDDEPLDKPVKNYNFQILVAIVKYRTVLQKVRNGLCSRYLATLPEGSVITISYSRNASFYKAPKALKGRPLILVGAGTGIAPLRSLIRERAKQMMYSKCQGTGFGDVLLIYGGRNRDADYFYGTEWEKLKSKVHANPVFSRDGPQKVYVQDQIRKQGQEIADLLTKYNALIYVCGSSGGMPKAVRLAFLGILQKHGDMSFEEAGDFVANMEKSKFYIQETW</sequence>
<feature type="binding site" evidence="9">
    <location>
        <position position="443"/>
    </location>
    <ligand>
        <name>FAD</name>
        <dbReference type="ChEBI" id="CHEBI:57692"/>
    </ligand>
</feature>
<comment type="caution">
    <text evidence="9">Lacks conserved residue(s) required for the propagation of feature annotation.</text>
</comment>
<feature type="binding site" evidence="9">
    <location>
        <begin position="67"/>
        <end position="70"/>
    </location>
    <ligand>
        <name>FMN</name>
        <dbReference type="ChEBI" id="CHEBI:58210"/>
    </ligand>
</feature>
<feature type="binding site" evidence="9">
    <location>
        <begin position="20"/>
        <end position="25"/>
    </location>
    <ligand>
        <name>FMN</name>
        <dbReference type="ChEBI" id="CHEBI:58210"/>
    </ligand>
</feature>
<comment type="cofactor">
    <cofactor evidence="1 9">
        <name>FMN</name>
        <dbReference type="ChEBI" id="CHEBI:58210"/>
    </cofactor>
</comment>
<dbReference type="InterPro" id="IPR003097">
    <property type="entry name" value="CysJ-like_FAD-binding"/>
</dbReference>
<accession>A0A8H2VXT0</accession>
<gene>
    <name evidence="9" type="primary">TAH18</name>
    <name evidence="13" type="ORF">SCLTRI_LOCUS5819</name>
</gene>
<keyword evidence="3 9" id="KW-0963">Cytoplasm</keyword>
<organism evidence="13 14">
    <name type="scientific">Sclerotinia trifoliorum</name>
    <dbReference type="NCBI Taxonomy" id="28548"/>
    <lineage>
        <taxon>Eukaryota</taxon>
        <taxon>Fungi</taxon>
        <taxon>Dikarya</taxon>
        <taxon>Ascomycota</taxon>
        <taxon>Pezizomycotina</taxon>
        <taxon>Leotiomycetes</taxon>
        <taxon>Helotiales</taxon>
        <taxon>Sclerotiniaceae</taxon>
        <taxon>Sclerotinia</taxon>
    </lineage>
</organism>
<dbReference type="InterPro" id="IPR001094">
    <property type="entry name" value="Flavdoxin-like"/>
</dbReference>
<comment type="subunit">
    <text evidence="9">Interacts with DRE2; as part of the cytosolic iron-sulfur (Fe-S) protein assembly (CIA) machinery.</text>
</comment>
<dbReference type="PANTHER" id="PTHR19384:SF10">
    <property type="entry name" value="NADPH-DEPENDENT DIFLAVIN OXIDOREDUCTASE 1"/>
    <property type="match status" value="1"/>
</dbReference>
<proteinExistence type="inferred from homology"/>
<feature type="binding site" evidence="9">
    <location>
        <position position="724"/>
    </location>
    <ligand>
        <name>FAD</name>
        <dbReference type="ChEBI" id="CHEBI:57692"/>
    </ligand>
</feature>
<comment type="similarity">
    <text evidence="9">Belongs to the NADPH-dependent diflavin oxidoreductase NDOR1 family.</text>
</comment>
<keyword evidence="14" id="KW-1185">Reference proteome</keyword>
<keyword evidence="6 9" id="KW-0274">FAD</keyword>
<dbReference type="GO" id="GO:0016226">
    <property type="term" value="P:iron-sulfur cluster assembly"/>
    <property type="evidence" value="ECO:0007669"/>
    <property type="project" value="UniProtKB-UniRule"/>
</dbReference>
<dbReference type="Proteomes" id="UP000624404">
    <property type="component" value="Unassembled WGS sequence"/>
</dbReference>
<dbReference type="GO" id="GO:0005829">
    <property type="term" value="C:cytosol"/>
    <property type="evidence" value="ECO:0007669"/>
    <property type="project" value="TreeGrafter"/>
</dbReference>
<evidence type="ECO:0000256" key="8">
    <source>
        <dbReference type="ARBA" id="ARBA00023002"/>
    </source>
</evidence>
<reference evidence="13" key="1">
    <citation type="submission" date="2020-10" db="EMBL/GenBank/DDBJ databases">
        <authorList>
            <person name="Kusch S."/>
        </authorList>
    </citation>
    <scope>NUCLEOTIDE SEQUENCE</scope>
    <source>
        <strain evidence="13">SwB9</strain>
    </source>
</reference>
<feature type="binding site" evidence="9">
    <location>
        <position position="140"/>
    </location>
    <ligand>
        <name>FMN</name>
        <dbReference type="ChEBI" id="CHEBI:58210"/>
    </ligand>
</feature>
<dbReference type="GO" id="GO:0050660">
    <property type="term" value="F:flavin adenine dinucleotide binding"/>
    <property type="evidence" value="ECO:0007669"/>
    <property type="project" value="UniProtKB-UniRule"/>
</dbReference>
<dbReference type="InterPro" id="IPR008254">
    <property type="entry name" value="Flavodoxin/NO_synth"/>
</dbReference>
<comment type="cofactor">
    <cofactor evidence="2 9">
        <name>FAD</name>
        <dbReference type="ChEBI" id="CHEBI:57692"/>
    </cofactor>
</comment>
<keyword evidence="8 9" id="KW-0560">Oxidoreductase</keyword>
<keyword evidence="4 9" id="KW-0285">Flavoprotein</keyword>
<evidence type="ECO:0000256" key="10">
    <source>
        <dbReference type="SAM" id="MobiDB-lite"/>
    </source>
</evidence>
<dbReference type="GO" id="GO:0016651">
    <property type="term" value="F:oxidoreductase activity, acting on NAD(P)H"/>
    <property type="evidence" value="ECO:0007669"/>
    <property type="project" value="UniProtKB-UniRule"/>
</dbReference>
<comment type="similarity">
    <text evidence="9">In the C-terminal section; belongs to the flavoprotein pyridine nucleotide cytochrome reductase family.</text>
</comment>
<dbReference type="PROSITE" id="PS50902">
    <property type="entry name" value="FLAVODOXIN_LIKE"/>
    <property type="match status" value="1"/>
</dbReference>
<dbReference type="GO" id="GO:0010181">
    <property type="term" value="F:FMN binding"/>
    <property type="evidence" value="ECO:0007669"/>
    <property type="project" value="UniProtKB-UniRule"/>
</dbReference>
<dbReference type="OrthoDB" id="1856718at2759"/>
<dbReference type="InterPro" id="IPR001709">
    <property type="entry name" value="Flavoprot_Pyr_Nucl_cyt_Rdtase"/>
</dbReference>
<dbReference type="PRINTS" id="PR00371">
    <property type="entry name" value="FPNCR"/>
</dbReference>
<dbReference type="GO" id="GO:0005739">
    <property type="term" value="C:mitochondrion"/>
    <property type="evidence" value="ECO:0007669"/>
    <property type="project" value="UniProtKB-SubCell"/>
</dbReference>
<evidence type="ECO:0000256" key="9">
    <source>
        <dbReference type="HAMAP-Rule" id="MF_03178"/>
    </source>
</evidence>
<feature type="binding site" evidence="9">
    <location>
        <begin position="643"/>
        <end position="644"/>
    </location>
    <ligand>
        <name>NADP(+)</name>
        <dbReference type="ChEBI" id="CHEBI:58349"/>
    </ligand>
</feature>
<dbReference type="Gene3D" id="3.40.50.360">
    <property type="match status" value="1"/>
</dbReference>
<evidence type="ECO:0000256" key="3">
    <source>
        <dbReference type="ARBA" id="ARBA00022490"/>
    </source>
</evidence>
<comment type="caution">
    <text evidence="13">The sequence shown here is derived from an EMBL/GenBank/DDBJ whole genome shotgun (WGS) entry which is preliminary data.</text>
</comment>
<feature type="binding site" evidence="9">
    <location>
        <begin position="537"/>
        <end position="540"/>
    </location>
    <ligand>
        <name>FAD</name>
        <dbReference type="ChEBI" id="CHEBI:57692"/>
    </ligand>
</feature>
<evidence type="ECO:0000313" key="13">
    <source>
        <dbReference type="EMBL" id="CAD6446106.1"/>
    </source>
</evidence>
<dbReference type="InterPro" id="IPR017938">
    <property type="entry name" value="Riboflavin_synthase-like_b-brl"/>
</dbReference>
<dbReference type="SUPFAM" id="SSF63380">
    <property type="entry name" value="Riboflavin synthase domain-like"/>
    <property type="match status" value="1"/>
</dbReference>
<dbReference type="SUPFAM" id="SSF52218">
    <property type="entry name" value="Flavoproteins"/>
    <property type="match status" value="1"/>
</dbReference>
<feature type="binding site" evidence="9">
    <location>
        <position position="581"/>
    </location>
    <ligand>
        <name>NADP(+)</name>
        <dbReference type="ChEBI" id="CHEBI:58349"/>
    </ligand>
</feature>
<feature type="domain" description="Flavodoxin-like" evidence="11">
    <location>
        <begin position="14"/>
        <end position="158"/>
    </location>
</feature>